<evidence type="ECO:0000313" key="10">
    <source>
        <dbReference type="EMBL" id="GGC16463.1"/>
    </source>
</evidence>
<feature type="transmembrane region" description="Helical" evidence="8">
    <location>
        <begin position="362"/>
        <end position="381"/>
    </location>
</feature>
<dbReference type="CDD" id="cd07989">
    <property type="entry name" value="LPLAT_AGPAT-like"/>
    <property type="match status" value="1"/>
</dbReference>
<dbReference type="Proteomes" id="UP000597338">
    <property type="component" value="Unassembled WGS sequence"/>
</dbReference>
<dbReference type="Pfam" id="PF05175">
    <property type="entry name" value="MTS"/>
    <property type="match status" value="1"/>
</dbReference>
<dbReference type="SUPFAM" id="SSF69593">
    <property type="entry name" value="Glycerol-3-phosphate (1)-acyltransferase"/>
    <property type="match status" value="1"/>
</dbReference>
<dbReference type="Gene3D" id="1.20.1640.10">
    <property type="entry name" value="Multidrug efflux transporter AcrB transmembrane domain"/>
    <property type="match status" value="2"/>
</dbReference>
<dbReference type="InterPro" id="IPR007848">
    <property type="entry name" value="Small_mtfrase_dom"/>
</dbReference>
<dbReference type="GO" id="GO:0016746">
    <property type="term" value="F:acyltransferase activity"/>
    <property type="evidence" value="ECO:0007669"/>
    <property type="project" value="UniProtKB-KW"/>
</dbReference>
<accession>A0ABQ1KZU9</accession>
<evidence type="ECO:0000256" key="1">
    <source>
        <dbReference type="ARBA" id="ARBA00004651"/>
    </source>
</evidence>
<evidence type="ECO:0000259" key="9">
    <source>
        <dbReference type="SMART" id="SM00563"/>
    </source>
</evidence>
<evidence type="ECO:0000256" key="5">
    <source>
        <dbReference type="ARBA" id="ARBA00022692"/>
    </source>
</evidence>
<reference evidence="11" key="1">
    <citation type="journal article" date="2019" name="Int. J. Syst. Evol. Microbiol.">
        <title>The Global Catalogue of Microorganisms (GCM) 10K type strain sequencing project: providing services to taxonomists for standard genome sequencing and annotation.</title>
        <authorList>
            <consortium name="The Broad Institute Genomics Platform"/>
            <consortium name="The Broad Institute Genome Sequencing Center for Infectious Disease"/>
            <person name="Wu L."/>
            <person name="Ma J."/>
        </authorList>
    </citation>
    <scope>NUCLEOTIDE SEQUENCE [LARGE SCALE GENOMIC DNA]</scope>
    <source>
        <strain evidence="11">CGMCC 1.15342</strain>
    </source>
</reference>
<dbReference type="PANTHER" id="PTHR33406">
    <property type="entry name" value="MEMBRANE PROTEIN MJ1562-RELATED"/>
    <property type="match status" value="1"/>
</dbReference>
<evidence type="ECO:0000256" key="8">
    <source>
        <dbReference type="SAM" id="Phobius"/>
    </source>
</evidence>
<protein>
    <submittedName>
        <fullName evidence="10">Glycerol acyltransferase</fullName>
    </submittedName>
</protein>
<feature type="transmembrane region" description="Helical" evidence="8">
    <location>
        <begin position="822"/>
        <end position="850"/>
    </location>
</feature>
<evidence type="ECO:0000256" key="3">
    <source>
        <dbReference type="ARBA" id="ARBA00022603"/>
    </source>
</evidence>
<keyword evidence="5 8" id="KW-0812">Transmembrane</keyword>
<organism evidence="10 11">
    <name type="scientific">Parapedobacter defluvii</name>
    <dbReference type="NCBI Taxonomy" id="2045106"/>
    <lineage>
        <taxon>Bacteria</taxon>
        <taxon>Pseudomonadati</taxon>
        <taxon>Bacteroidota</taxon>
        <taxon>Sphingobacteriia</taxon>
        <taxon>Sphingobacteriales</taxon>
        <taxon>Sphingobacteriaceae</taxon>
        <taxon>Parapedobacter</taxon>
    </lineage>
</organism>
<evidence type="ECO:0000256" key="2">
    <source>
        <dbReference type="ARBA" id="ARBA00022475"/>
    </source>
</evidence>
<keyword evidence="6 8" id="KW-1133">Transmembrane helix</keyword>
<dbReference type="PANTHER" id="PTHR33406:SF13">
    <property type="entry name" value="MEMBRANE PROTEIN YDFJ"/>
    <property type="match status" value="1"/>
</dbReference>
<feature type="transmembrane region" description="Helical" evidence="8">
    <location>
        <begin position="387"/>
        <end position="410"/>
    </location>
</feature>
<evidence type="ECO:0000256" key="6">
    <source>
        <dbReference type="ARBA" id="ARBA00022989"/>
    </source>
</evidence>
<dbReference type="InterPro" id="IPR002123">
    <property type="entry name" value="Plipid/glycerol_acylTrfase"/>
</dbReference>
<keyword evidence="2" id="KW-1003">Cell membrane</keyword>
<comment type="subcellular location">
    <subcellularLocation>
        <location evidence="1">Cell membrane</location>
        <topology evidence="1">Multi-pass membrane protein</topology>
    </subcellularLocation>
</comment>
<evidence type="ECO:0000313" key="11">
    <source>
        <dbReference type="Proteomes" id="UP000597338"/>
    </source>
</evidence>
<feature type="domain" description="Phospholipid/glycerol acyltransferase" evidence="9">
    <location>
        <begin position="895"/>
        <end position="1004"/>
    </location>
</feature>
<dbReference type="InterPro" id="IPR029063">
    <property type="entry name" value="SAM-dependent_MTases_sf"/>
</dbReference>
<feature type="transmembrane region" description="Helical" evidence="8">
    <location>
        <begin position="749"/>
        <end position="770"/>
    </location>
</feature>
<dbReference type="Pfam" id="PF03176">
    <property type="entry name" value="MMPL"/>
    <property type="match status" value="2"/>
</dbReference>
<keyword evidence="7 8" id="KW-0472">Membrane</keyword>
<dbReference type="SMART" id="SM00563">
    <property type="entry name" value="PlsC"/>
    <property type="match status" value="1"/>
</dbReference>
<gene>
    <name evidence="10" type="ORF">GCM10011386_05320</name>
</gene>
<dbReference type="EMBL" id="BMIK01000001">
    <property type="protein sequence ID" value="GGC16463.1"/>
    <property type="molecule type" value="Genomic_DNA"/>
</dbReference>
<keyword evidence="3" id="KW-0489">Methyltransferase</keyword>
<feature type="transmembrane region" description="Helical" evidence="8">
    <location>
        <begin position="321"/>
        <end position="342"/>
    </location>
</feature>
<dbReference type="SUPFAM" id="SSF53335">
    <property type="entry name" value="S-adenosyl-L-methionine-dependent methyltransferases"/>
    <property type="match status" value="1"/>
</dbReference>
<evidence type="ECO:0000256" key="7">
    <source>
        <dbReference type="ARBA" id="ARBA00023136"/>
    </source>
</evidence>
<dbReference type="SUPFAM" id="SSF82866">
    <property type="entry name" value="Multidrug efflux transporter AcrB transmembrane domain"/>
    <property type="match status" value="2"/>
</dbReference>
<dbReference type="InterPro" id="IPR050545">
    <property type="entry name" value="Mycobact_MmpL"/>
</dbReference>
<feature type="transmembrane region" description="Helical" evidence="8">
    <location>
        <begin position="17"/>
        <end position="35"/>
    </location>
</feature>
<sequence>MATFFYSIYRFLKDRRWIFFLVTPLVFVLLAYWASRIRFEEDITKLIPADDGTGYITEVLQSVKFADKTVINISTPKAGDLRSLQEYADAFAAAMEQQAASYITRLQVRLEDDQLMELLELVSNNLPLFMDENDYRRIDSLLSSDSIAVSVQRAYQTITRPQNLVSTPLVRQDPLGLTFLGLRKFQRLQSTGPFTLEDGYLIGRNRKNLLAFITTSGNTGETAKNTEFIQILDQTIQQLNAQFNGRAHAEYVGATAVAVANARQIKRDIQLTLSIALVLLVALFIYFYRRVTIPLIVLFPAIFGSLLGIAVLYWLRGTISAISIGIGSVLLGLTLDYSIHILTHYRGTGDIRKLFESTAKPLLMCAVFTAVDFLCLVFLHSDVLRDLGIFSAVSVLGAAVFSLIFIPQVYAPTQRVSVRQNTFIDAIAQYDFSRNKWILGIGILLTIASLFTYQRVGFNDDLAALNYEPEHLKLAERRLDTLANYSAKSIYLVSYGSTYDEAADRNARLYRQLEHQEEQGNIQTFQSAGGVALSAVQQQERIDRWNQFWSGNKKERLIQQLLTEGHNVGFKETTFQPFFETLSRTFSPLDTAGQRLLNELFLEEFVATREKLTTITSVVKINDTNATAAIQSLADEEAGILAIDRKHLQEKLLGNLEADFNTLFFIGSIAVFVVTFLFFGSLEITLLTNIPIFLGWLVTLGLMGAFGVQFNAFNIIITTLIFGLGVDYSIFVTKGLLEEYTYGSRDMAAYKAGVVMSALATLLCFGILVFAKHPAIRSISVIPLIGLLVVVLMSFSLQPWLFRIFLTKPQERGNTPWRIVNLILTGLTFGYFFLGGLVLSLLAQLFIAVVPLSRKKKFAVFHRALQLFFHNLMYRTPGVRMHVIGRSPANYDPPVILIANHTSILDTPTVGLLHPKQIFMMNDRQFRSPFFGRAMRMVGAPPASENEPGSLEKIRKKVKQGYSIIIFPEGTRSTTTTIQRFHKGAFYLAEQLKLDILPLLVHGNVHALPKNDNMLKPGPITMKFLPRIRHDDSSFGQGYAERTKRISSYFKAEFRALRNEHEPANYFRKKLYFNFVYKPRHIQRTVKATFNAYKDSYHQLMRQLPLKGRFLHLGCGYGVLDFLLVYDSAERRITAWDADAEKIRAAQHTYTVNRYALQFVTDIPPLSGHDVLMVSEPASVDWMPHARTATWVVVGDVKPETGTSLLMLGFQLAFERGCFVGYRK</sequence>
<comment type="caution">
    <text evidence="10">The sequence shown here is derived from an EMBL/GenBank/DDBJ whole genome shotgun (WGS) entry which is preliminary data.</text>
</comment>
<dbReference type="RefSeq" id="WP_188747077.1">
    <property type="nucleotide sequence ID" value="NZ_BMIK01000001.1"/>
</dbReference>
<dbReference type="Pfam" id="PF01553">
    <property type="entry name" value="Acyltransferase"/>
    <property type="match status" value="1"/>
</dbReference>
<feature type="transmembrane region" description="Helical" evidence="8">
    <location>
        <begin position="782"/>
        <end position="802"/>
    </location>
</feature>
<keyword evidence="4" id="KW-0949">S-adenosyl-L-methionine</keyword>
<proteinExistence type="predicted"/>
<name>A0ABQ1KZU9_9SPHI</name>
<feature type="transmembrane region" description="Helical" evidence="8">
    <location>
        <begin position="660"/>
        <end position="680"/>
    </location>
</feature>
<keyword evidence="3" id="KW-0808">Transferase</keyword>
<feature type="transmembrane region" description="Helical" evidence="8">
    <location>
        <begin position="686"/>
        <end position="708"/>
    </location>
</feature>
<dbReference type="InterPro" id="IPR004869">
    <property type="entry name" value="MMPL_dom"/>
</dbReference>
<keyword evidence="10" id="KW-0012">Acyltransferase</keyword>
<keyword evidence="11" id="KW-1185">Reference proteome</keyword>
<feature type="transmembrane region" description="Helical" evidence="8">
    <location>
        <begin position="715"/>
        <end position="737"/>
    </location>
</feature>
<evidence type="ECO:0000256" key="4">
    <source>
        <dbReference type="ARBA" id="ARBA00022691"/>
    </source>
</evidence>
<feature type="transmembrane region" description="Helical" evidence="8">
    <location>
        <begin position="295"/>
        <end position="315"/>
    </location>
</feature>
<feature type="transmembrane region" description="Helical" evidence="8">
    <location>
        <begin position="269"/>
        <end position="288"/>
    </location>
</feature>